<dbReference type="InterPro" id="IPR051634">
    <property type="entry name" value="Extended_Synaptotagmin"/>
</dbReference>
<evidence type="ECO:0000256" key="3">
    <source>
        <dbReference type="ARBA" id="ARBA00022692"/>
    </source>
</evidence>
<accession>A0AAE0K5X8</accession>
<dbReference type="GO" id="GO:0006869">
    <property type="term" value="P:lipid transport"/>
    <property type="evidence" value="ECO:0007669"/>
    <property type="project" value="UniProtKB-KW"/>
</dbReference>
<sequence>MASIIDTLTASGGTETPGFLNDLVAQLWPNICVAASKMIKEIAEPMFVTMLPAPLNTLHFTKIDLGTVPIRFANVDVHKTENDGIKLDLDVDWDGECDIDLDAKMMPKLGVQHIKLRGRLSVLLCPLTNIIPLIGAAQVSFINPPYLHLDFTDAGGFGDLALVDRAIRKIVLQIISGMAVLPNRFLVKLDANNDYFKTYQHPHGVLRLTVESGSSFGGSGEESKSRNIFKRLTRDVPDCYIKVNLSAEKQWRTATIKNNHHPEWNEKHDFIISDHDQIIEADVQDDDLAGSDDIGIAATSVKQLLLAGGRQELTLRHDEQDTESKLTVSGKFYHFVADPASFSEDGGAPDQILGLLTVVIASAFGVIGRRQDLKPSVKVTWGDKLVFRTAIKTDAPGSDIENPTFDQAFRIPVTAGMVPGGPAVRIVLMDKEDERGAVEVSLEELLAAPELTIQQDFEVGGGAKVRAGVYLRGTQLAQQ</sequence>
<evidence type="ECO:0000256" key="4">
    <source>
        <dbReference type="ARBA" id="ARBA00022723"/>
    </source>
</evidence>
<keyword evidence="3" id="KW-0812">Transmembrane</keyword>
<keyword evidence="4" id="KW-0479">Metal-binding</keyword>
<evidence type="ECO:0000259" key="11">
    <source>
        <dbReference type="PROSITE" id="PS50004"/>
    </source>
</evidence>
<gene>
    <name evidence="13" type="ORF">B0H63DRAFT_422236</name>
</gene>
<comment type="subcellular location">
    <subcellularLocation>
        <location evidence="1">Membrane</location>
    </subcellularLocation>
</comment>
<evidence type="ECO:0000256" key="6">
    <source>
        <dbReference type="ARBA" id="ARBA00022837"/>
    </source>
</evidence>
<organism evidence="13 14">
    <name type="scientific">Podospora didyma</name>
    <dbReference type="NCBI Taxonomy" id="330526"/>
    <lineage>
        <taxon>Eukaryota</taxon>
        <taxon>Fungi</taxon>
        <taxon>Dikarya</taxon>
        <taxon>Ascomycota</taxon>
        <taxon>Pezizomycotina</taxon>
        <taxon>Sordariomycetes</taxon>
        <taxon>Sordariomycetidae</taxon>
        <taxon>Sordariales</taxon>
        <taxon>Podosporaceae</taxon>
        <taxon>Podospora</taxon>
    </lineage>
</organism>
<evidence type="ECO:0000256" key="9">
    <source>
        <dbReference type="ARBA" id="ARBA00023121"/>
    </source>
</evidence>
<keyword evidence="10" id="KW-0472">Membrane</keyword>
<name>A0AAE0K5X8_9PEZI</name>
<dbReference type="Proteomes" id="UP001285441">
    <property type="component" value="Unassembled WGS sequence"/>
</dbReference>
<evidence type="ECO:0000259" key="12">
    <source>
        <dbReference type="PROSITE" id="PS51847"/>
    </source>
</evidence>
<dbReference type="SMART" id="SM00239">
    <property type="entry name" value="C2"/>
    <property type="match status" value="2"/>
</dbReference>
<dbReference type="PROSITE" id="PS50004">
    <property type="entry name" value="C2"/>
    <property type="match status" value="1"/>
</dbReference>
<evidence type="ECO:0000313" key="13">
    <source>
        <dbReference type="EMBL" id="KAK3370444.1"/>
    </source>
</evidence>
<evidence type="ECO:0000313" key="14">
    <source>
        <dbReference type="Proteomes" id="UP001285441"/>
    </source>
</evidence>
<evidence type="ECO:0008006" key="15">
    <source>
        <dbReference type="Google" id="ProtNLM"/>
    </source>
</evidence>
<proteinExistence type="predicted"/>
<comment type="caution">
    <text evidence="13">The sequence shown here is derived from an EMBL/GenBank/DDBJ whole genome shotgun (WGS) entry which is preliminary data.</text>
</comment>
<keyword evidence="7" id="KW-1133">Transmembrane helix</keyword>
<dbReference type="InterPro" id="IPR031468">
    <property type="entry name" value="SMP_LBD"/>
</dbReference>
<dbReference type="GO" id="GO:0016020">
    <property type="term" value="C:membrane"/>
    <property type="evidence" value="ECO:0007669"/>
    <property type="project" value="UniProtKB-SubCell"/>
</dbReference>
<dbReference type="Pfam" id="PF17047">
    <property type="entry name" value="SMP_LBD"/>
    <property type="match status" value="1"/>
</dbReference>
<dbReference type="AlphaFoldDB" id="A0AAE0K5X8"/>
<keyword evidence="9" id="KW-0446">Lipid-binding</keyword>
<feature type="domain" description="C2" evidence="11">
    <location>
        <begin position="181"/>
        <end position="315"/>
    </location>
</feature>
<dbReference type="GO" id="GO:0012505">
    <property type="term" value="C:endomembrane system"/>
    <property type="evidence" value="ECO:0007669"/>
    <property type="project" value="UniProtKB-ARBA"/>
</dbReference>
<reference evidence="13" key="1">
    <citation type="journal article" date="2023" name="Mol. Phylogenet. Evol.">
        <title>Genome-scale phylogeny and comparative genomics of the fungal order Sordariales.</title>
        <authorList>
            <person name="Hensen N."/>
            <person name="Bonometti L."/>
            <person name="Westerberg I."/>
            <person name="Brannstrom I.O."/>
            <person name="Guillou S."/>
            <person name="Cros-Aarteil S."/>
            <person name="Calhoun S."/>
            <person name="Haridas S."/>
            <person name="Kuo A."/>
            <person name="Mondo S."/>
            <person name="Pangilinan J."/>
            <person name="Riley R."/>
            <person name="LaButti K."/>
            <person name="Andreopoulos B."/>
            <person name="Lipzen A."/>
            <person name="Chen C."/>
            <person name="Yan M."/>
            <person name="Daum C."/>
            <person name="Ng V."/>
            <person name="Clum A."/>
            <person name="Steindorff A."/>
            <person name="Ohm R.A."/>
            <person name="Martin F."/>
            <person name="Silar P."/>
            <person name="Natvig D.O."/>
            <person name="Lalanne C."/>
            <person name="Gautier V."/>
            <person name="Ament-Velasquez S.L."/>
            <person name="Kruys A."/>
            <person name="Hutchinson M.I."/>
            <person name="Powell A.J."/>
            <person name="Barry K."/>
            <person name="Miller A.N."/>
            <person name="Grigoriev I.V."/>
            <person name="Debuchy R."/>
            <person name="Gladieux P."/>
            <person name="Hiltunen Thoren M."/>
            <person name="Johannesson H."/>
        </authorList>
    </citation>
    <scope>NUCLEOTIDE SEQUENCE</scope>
    <source>
        <strain evidence="13">CBS 232.78</strain>
    </source>
</reference>
<evidence type="ECO:0000256" key="10">
    <source>
        <dbReference type="ARBA" id="ARBA00023136"/>
    </source>
</evidence>
<dbReference type="PANTHER" id="PTHR45761:SF1">
    <property type="entry name" value="EXTENDED SYNAPTOTAGMIN-LIKE PROTEIN 2, ISOFORM C"/>
    <property type="match status" value="1"/>
</dbReference>
<dbReference type="CDD" id="cd21670">
    <property type="entry name" value="SMP_ESyt"/>
    <property type="match status" value="1"/>
</dbReference>
<evidence type="ECO:0000256" key="1">
    <source>
        <dbReference type="ARBA" id="ARBA00004370"/>
    </source>
</evidence>
<keyword evidence="8" id="KW-0445">Lipid transport</keyword>
<keyword evidence="14" id="KW-1185">Reference proteome</keyword>
<dbReference type="GO" id="GO:0008289">
    <property type="term" value="F:lipid binding"/>
    <property type="evidence" value="ECO:0007669"/>
    <property type="project" value="UniProtKB-KW"/>
</dbReference>
<dbReference type="CDD" id="cd00030">
    <property type="entry name" value="C2"/>
    <property type="match status" value="2"/>
</dbReference>
<evidence type="ECO:0000256" key="7">
    <source>
        <dbReference type="ARBA" id="ARBA00022989"/>
    </source>
</evidence>
<evidence type="ECO:0000256" key="8">
    <source>
        <dbReference type="ARBA" id="ARBA00023055"/>
    </source>
</evidence>
<dbReference type="PROSITE" id="PS51847">
    <property type="entry name" value="SMP"/>
    <property type="match status" value="1"/>
</dbReference>
<protein>
    <recommendedName>
        <fullName evidence="15">C2 domain-containing protein</fullName>
    </recommendedName>
</protein>
<dbReference type="Gene3D" id="2.60.40.150">
    <property type="entry name" value="C2 domain"/>
    <property type="match status" value="2"/>
</dbReference>
<keyword evidence="5" id="KW-0677">Repeat</keyword>
<dbReference type="InterPro" id="IPR039010">
    <property type="entry name" value="Synaptotagmin_SMP"/>
</dbReference>
<keyword evidence="6" id="KW-0106">Calcium</keyword>
<dbReference type="GO" id="GO:0046872">
    <property type="term" value="F:metal ion binding"/>
    <property type="evidence" value="ECO:0007669"/>
    <property type="project" value="UniProtKB-KW"/>
</dbReference>
<dbReference type="EMBL" id="JAULSW010000009">
    <property type="protein sequence ID" value="KAK3370444.1"/>
    <property type="molecule type" value="Genomic_DNA"/>
</dbReference>
<reference evidence="13" key="2">
    <citation type="submission" date="2023-06" db="EMBL/GenBank/DDBJ databases">
        <authorList>
            <consortium name="Lawrence Berkeley National Laboratory"/>
            <person name="Haridas S."/>
            <person name="Hensen N."/>
            <person name="Bonometti L."/>
            <person name="Westerberg I."/>
            <person name="Brannstrom I.O."/>
            <person name="Guillou S."/>
            <person name="Cros-Aarteil S."/>
            <person name="Calhoun S."/>
            <person name="Kuo A."/>
            <person name="Mondo S."/>
            <person name="Pangilinan J."/>
            <person name="Riley R."/>
            <person name="LaButti K."/>
            <person name="Andreopoulos B."/>
            <person name="Lipzen A."/>
            <person name="Chen C."/>
            <person name="Yanf M."/>
            <person name="Daum C."/>
            <person name="Ng V."/>
            <person name="Clum A."/>
            <person name="Steindorff A."/>
            <person name="Ohm R."/>
            <person name="Martin F."/>
            <person name="Silar P."/>
            <person name="Natvig D."/>
            <person name="Lalanne C."/>
            <person name="Gautier V."/>
            <person name="Ament-velasquez S.L."/>
            <person name="Kruys A."/>
            <person name="Hutchinson M.I."/>
            <person name="Powell A.J."/>
            <person name="Barry K."/>
            <person name="Miller A.N."/>
            <person name="Grigoriev I.V."/>
            <person name="Debuchy R."/>
            <person name="Gladieux P."/>
            <person name="Thoren M.H."/>
            <person name="Johannesson H."/>
        </authorList>
    </citation>
    <scope>NUCLEOTIDE SEQUENCE</scope>
    <source>
        <strain evidence="13">CBS 232.78</strain>
    </source>
</reference>
<dbReference type="InterPro" id="IPR000008">
    <property type="entry name" value="C2_dom"/>
</dbReference>
<keyword evidence="2" id="KW-0813">Transport</keyword>
<evidence type="ECO:0000256" key="2">
    <source>
        <dbReference type="ARBA" id="ARBA00022448"/>
    </source>
</evidence>
<feature type="domain" description="SMP-LTD" evidence="12">
    <location>
        <begin position="13"/>
        <end position="190"/>
    </location>
</feature>
<evidence type="ECO:0000256" key="5">
    <source>
        <dbReference type="ARBA" id="ARBA00022737"/>
    </source>
</evidence>
<dbReference type="GO" id="GO:0005737">
    <property type="term" value="C:cytoplasm"/>
    <property type="evidence" value="ECO:0007669"/>
    <property type="project" value="UniProtKB-ARBA"/>
</dbReference>
<dbReference type="InterPro" id="IPR035892">
    <property type="entry name" value="C2_domain_sf"/>
</dbReference>
<dbReference type="Pfam" id="PF00168">
    <property type="entry name" value="C2"/>
    <property type="match status" value="2"/>
</dbReference>
<dbReference type="SUPFAM" id="SSF49562">
    <property type="entry name" value="C2 domain (Calcium/lipid-binding domain, CaLB)"/>
    <property type="match status" value="2"/>
</dbReference>
<dbReference type="PANTHER" id="PTHR45761">
    <property type="entry name" value="EXTENDED SYNAPTOTAGMIN-LIKE PROTEIN 2, ISOFORM C"/>
    <property type="match status" value="1"/>
</dbReference>